<keyword evidence="14" id="KW-1185">Reference proteome</keyword>
<organism evidence="13 14">
    <name type="scientific">Vulcanimicrobium alpinum</name>
    <dbReference type="NCBI Taxonomy" id="3016050"/>
    <lineage>
        <taxon>Bacteria</taxon>
        <taxon>Bacillati</taxon>
        <taxon>Vulcanimicrobiota</taxon>
        <taxon>Vulcanimicrobiia</taxon>
        <taxon>Vulcanimicrobiales</taxon>
        <taxon>Vulcanimicrobiaceae</taxon>
        <taxon>Vulcanimicrobium</taxon>
    </lineage>
</organism>
<evidence type="ECO:0000256" key="4">
    <source>
        <dbReference type="ARBA" id="ARBA00012745"/>
    </source>
</evidence>
<evidence type="ECO:0000256" key="7">
    <source>
        <dbReference type="ARBA" id="ARBA00022723"/>
    </source>
</evidence>
<evidence type="ECO:0000256" key="8">
    <source>
        <dbReference type="ARBA" id="ARBA00022801"/>
    </source>
</evidence>
<dbReference type="KEGG" id="vab:WPS_00110"/>
<dbReference type="GO" id="GO:0103117">
    <property type="term" value="F:UDP-3-O-acyl-N-acetylglucosamine deacetylase activity"/>
    <property type="evidence" value="ECO:0007669"/>
    <property type="project" value="UniProtKB-UniRule"/>
</dbReference>
<dbReference type="NCBIfam" id="TIGR00325">
    <property type="entry name" value="lpxC"/>
    <property type="match status" value="1"/>
</dbReference>
<evidence type="ECO:0000313" key="14">
    <source>
        <dbReference type="Proteomes" id="UP001317532"/>
    </source>
</evidence>
<dbReference type="Pfam" id="PF03331">
    <property type="entry name" value="LpxC"/>
    <property type="match status" value="1"/>
</dbReference>
<evidence type="ECO:0000313" key="13">
    <source>
        <dbReference type="EMBL" id="BDE04735.1"/>
    </source>
</evidence>
<dbReference type="EMBL" id="AP025523">
    <property type="protein sequence ID" value="BDE04735.1"/>
    <property type="molecule type" value="Genomic_DNA"/>
</dbReference>
<dbReference type="PANTHER" id="PTHR33694:SF1">
    <property type="entry name" value="UDP-3-O-ACYL-N-ACETYLGLUCOSAMINE DEACETYLASE 1, MITOCHONDRIAL-RELATED"/>
    <property type="match status" value="1"/>
</dbReference>
<proteinExistence type="inferred from homology"/>
<gene>
    <name evidence="12 13" type="primary">lpxC</name>
    <name evidence="13" type="ORF">WPS_00110</name>
</gene>
<dbReference type="InterPro" id="IPR020568">
    <property type="entry name" value="Ribosomal_Su5_D2-typ_SF"/>
</dbReference>
<comment type="similarity">
    <text evidence="12">Belongs to the LpxC family.</text>
</comment>
<dbReference type="SUPFAM" id="SSF54211">
    <property type="entry name" value="Ribosomal protein S5 domain 2-like"/>
    <property type="match status" value="2"/>
</dbReference>
<feature type="binding site" evidence="12">
    <location>
        <position position="75"/>
    </location>
    <ligand>
        <name>Zn(2+)</name>
        <dbReference type="ChEBI" id="CHEBI:29105"/>
    </ligand>
</feature>
<keyword evidence="5 12" id="KW-0444">Lipid biosynthesis</keyword>
<evidence type="ECO:0000256" key="12">
    <source>
        <dbReference type="HAMAP-Rule" id="MF_00388"/>
    </source>
</evidence>
<dbReference type="Proteomes" id="UP001317532">
    <property type="component" value="Chromosome"/>
</dbReference>
<dbReference type="InterPro" id="IPR015870">
    <property type="entry name" value="UDP-acyl_N-AcGlcN_deAcase_N"/>
</dbReference>
<keyword evidence="10 12" id="KW-0443">Lipid metabolism</keyword>
<keyword evidence="8 12" id="KW-0378">Hydrolase</keyword>
<evidence type="ECO:0000256" key="3">
    <source>
        <dbReference type="ARBA" id="ARBA00005002"/>
    </source>
</evidence>
<keyword evidence="6 12" id="KW-0441">Lipid A biosynthesis</keyword>
<accession>A0AAN1XSQ3</accession>
<feature type="active site" description="Proton donor" evidence="12">
    <location>
        <position position="256"/>
    </location>
</feature>
<dbReference type="InterPro" id="IPR004463">
    <property type="entry name" value="UDP-acyl_GlcNac_deAcase"/>
</dbReference>
<comment type="function">
    <text evidence="2 12">Catalyzes the hydrolysis of UDP-3-O-myristoyl-N-acetylglucosamine to form UDP-3-O-myristoylglucosamine and acetate, the committed step in lipid A biosynthesis.</text>
</comment>
<evidence type="ECO:0000256" key="5">
    <source>
        <dbReference type="ARBA" id="ARBA00022516"/>
    </source>
</evidence>
<evidence type="ECO:0000256" key="11">
    <source>
        <dbReference type="ARBA" id="ARBA00024535"/>
    </source>
</evidence>
<evidence type="ECO:0000256" key="6">
    <source>
        <dbReference type="ARBA" id="ARBA00022556"/>
    </source>
</evidence>
<dbReference type="PANTHER" id="PTHR33694">
    <property type="entry name" value="UDP-3-O-ACYL-N-ACETYLGLUCOSAMINE DEACETYLASE 1, MITOCHONDRIAL-RELATED"/>
    <property type="match status" value="1"/>
</dbReference>
<dbReference type="AlphaFoldDB" id="A0AAN1XSQ3"/>
<evidence type="ECO:0000256" key="1">
    <source>
        <dbReference type="ARBA" id="ARBA00001947"/>
    </source>
</evidence>
<dbReference type="RefSeq" id="WP_317995828.1">
    <property type="nucleotide sequence ID" value="NZ_AP025523.1"/>
</dbReference>
<sequence length="280" mass="29985">MQYQTTLRDAIAFEGAGLHTGVTARVRVLPAPAGHGLRFRLDDSVEFPARADYVLDTVRATVVGVGAHRVSTVEHLLSALLGCGVDNALIDVHGGEIPVEDGSAKAFADAIDAVGIATLHEARVRWIPAETRVFRDGDKMLIVAPASSFRVRMMVDYPPPIGAQYVDVEITPEAYRAEVAPNRTFGYQHEVEGLLKRGLAQGGTLENAVVFGPDGPLAPLRSESEPARHKILDLVGDFALLGAYPQCEVIAIKSGHKLHCTAVRELRHDLGESAAVTATS</sequence>
<evidence type="ECO:0000256" key="10">
    <source>
        <dbReference type="ARBA" id="ARBA00023098"/>
    </source>
</evidence>
<dbReference type="InterPro" id="IPR011334">
    <property type="entry name" value="UDP-acyl_GlcNac_deAcase_C"/>
</dbReference>
<comment type="cofactor">
    <cofactor evidence="1 12">
        <name>Zn(2+)</name>
        <dbReference type="ChEBI" id="CHEBI:29105"/>
    </cofactor>
</comment>
<dbReference type="GO" id="GO:0009245">
    <property type="term" value="P:lipid A biosynthetic process"/>
    <property type="evidence" value="ECO:0007669"/>
    <property type="project" value="UniProtKB-UniRule"/>
</dbReference>
<comment type="catalytic activity">
    <reaction evidence="11 12">
        <text>a UDP-3-O-[(3R)-3-hydroxyacyl]-N-acetyl-alpha-D-glucosamine + H2O = a UDP-3-O-[(3R)-3-hydroxyacyl]-alpha-D-glucosamine + acetate</text>
        <dbReference type="Rhea" id="RHEA:67816"/>
        <dbReference type="ChEBI" id="CHEBI:15377"/>
        <dbReference type="ChEBI" id="CHEBI:30089"/>
        <dbReference type="ChEBI" id="CHEBI:137740"/>
        <dbReference type="ChEBI" id="CHEBI:173225"/>
        <dbReference type="EC" id="3.5.1.108"/>
    </reaction>
</comment>
<dbReference type="HAMAP" id="MF_00388">
    <property type="entry name" value="LpxC"/>
    <property type="match status" value="1"/>
</dbReference>
<comment type="pathway">
    <text evidence="3 12">Glycolipid biosynthesis; lipid IV(A) biosynthesis; lipid IV(A) from (3R)-3-hydroxytetradecanoyl-[acyl-carrier-protein] and UDP-N-acetyl-alpha-D-glucosamine: step 2/6.</text>
</comment>
<dbReference type="Gene3D" id="3.30.230.20">
    <property type="entry name" value="lpxc deacetylase, domain 1"/>
    <property type="match status" value="1"/>
</dbReference>
<dbReference type="GO" id="GO:0016020">
    <property type="term" value="C:membrane"/>
    <property type="evidence" value="ECO:0007669"/>
    <property type="project" value="GOC"/>
</dbReference>
<keyword evidence="9 12" id="KW-0862">Zinc</keyword>
<feature type="binding site" evidence="12">
    <location>
        <position position="233"/>
    </location>
    <ligand>
        <name>Zn(2+)</name>
        <dbReference type="ChEBI" id="CHEBI:29105"/>
    </ligand>
</feature>
<evidence type="ECO:0000256" key="9">
    <source>
        <dbReference type="ARBA" id="ARBA00022833"/>
    </source>
</evidence>
<evidence type="ECO:0000256" key="2">
    <source>
        <dbReference type="ARBA" id="ARBA00002923"/>
    </source>
</evidence>
<dbReference type="GO" id="GO:0046872">
    <property type="term" value="F:metal ion binding"/>
    <property type="evidence" value="ECO:0007669"/>
    <property type="project" value="UniProtKB-KW"/>
</dbReference>
<protein>
    <recommendedName>
        <fullName evidence="4 12">UDP-3-O-acyl-N-acetylglucosamine deacetylase</fullName>
        <shortName evidence="12">UDP-3-O-acyl-GlcNAc deacetylase</shortName>
        <ecNumber evidence="4 12">3.5.1.108</ecNumber>
    </recommendedName>
    <alternativeName>
        <fullName evidence="12">UDP-3-O-[R-3-hydroxymyristoyl]-N-acetylglucosamine deacetylase</fullName>
    </alternativeName>
</protein>
<feature type="binding site" evidence="12">
    <location>
        <position position="229"/>
    </location>
    <ligand>
        <name>Zn(2+)</name>
        <dbReference type="ChEBI" id="CHEBI:29105"/>
    </ligand>
</feature>
<dbReference type="EC" id="3.5.1.108" evidence="4 12"/>
<dbReference type="Gene3D" id="3.30.1700.10">
    <property type="entry name" value="lpxc deacetylase, domain 2"/>
    <property type="match status" value="1"/>
</dbReference>
<reference evidence="13 14" key="1">
    <citation type="journal article" date="2022" name="ISME Commun">
        <title>Vulcanimicrobium alpinus gen. nov. sp. nov., the first cultivated representative of the candidate phylum 'Eremiobacterota', is a metabolically versatile aerobic anoxygenic phototroph.</title>
        <authorList>
            <person name="Yabe S."/>
            <person name="Muto K."/>
            <person name="Abe K."/>
            <person name="Yokota A."/>
            <person name="Staudigel H."/>
            <person name="Tebo B.M."/>
        </authorList>
    </citation>
    <scope>NUCLEOTIDE SEQUENCE [LARGE SCALE GENOMIC DNA]</scope>
    <source>
        <strain evidence="13 14">WC8-2</strain>
    </source>
</reference>
<name>A0AAN1XSQ3_UNVUL</name>
<keyword evidence="7 12" id="KW-0479">Metal-binding</keyword>